<sequence>MTADDPNSFGDSDSDSDEPSVSAPTTETRSNSTSIAPPVIDMTADDPNSFGDSDSDSDEPSVSAPTTETRSNSTATTIRAVDPHVAGSLVSTPLSEERLWKLLNSSSQYTLENFCQAMDGQLAEMLRFYATLPWGPNPQAALKSAEASRTVMENKLFSEQCVRANAETWVQQFSADRDAAHKEIKLVKSREASLNVQIKMYDRLENRFQLALRSNEILTKEVNHGRSEYLIQAFKKSHEKLHKILCQTDPKETTLTPKLRERNRDLVRRVKRLEKANSALSSRLRLGDMDPESLVLMVEGFELDKIDWETLAPDSQTCRALKVVYKIGLEDGRDHDRLADDIAFGKVRFAEMRAEKQRKAEEAAAAAAPPSAAPAGSSQSSTVPPTHSLPASTSPAPPVSGGKKGKGKARRRCTRSDDEDGDFGGGDSGEDVPEEGRECSATPSSATTSQPQPKKQKSSSPASPPTPTEKSQPSSKSSTKSSSSKPSSIKSPSSKSSAPVADASTQDQSEGLPLAPPPTVSDAEVVTQSLVPSVPSRPAEPSGGTPSTSPIVIQRKPRTKGNPTKKTRSESGSQTSVSSRRVITASPKLQLTFKFPKKILKNFRGDGHKQDTEFGFSQWERDHWIPPRAVELFITMAFTTLCLNMPSRDRLEVLEIKTMFDAVDDVGRGYNLDGVKRNDRFRTKYPYISWKWSLKFPPPVDGMIPGFPFEPTMPLYGMEYLTWIPKTPLWLKEVADLDARGHGATIEIVGGWEQTFQ</sequence>
<keyword evidence="3" id="KW-1185">Reference proteome</keyword>
<feature type="compositionally biased region" description="Acidic residues" evidence="1">
    <location>
        <begin position="417"/>
        <end position="433"/>
    </location>
</feature>
<feature type="region of interest" description="Disordered" evidence="1">
    <location>
        <begin position="358"/>
        <end position="581"/>
    </location>
</feature>
<feature type="region of interest" description="Disordered" evidence="1">
    <location>
        <begin position="1"/>
        <end position="79"/>
    </location>
</feature>
<dbReference type="Proteomes" id="UP000198211">
    <property type="component" value="Unassembled WGS sequence"/>
</dbReference>
<feature type="compositionally biased region" description="Polar residues" evidence="1">
    <location>
        <begin position="570"/>
        <end position="581"/>
    </location>
</feature>
<accession>A0A225V6Q3</accession>
<feature type="compositionally biased region" description="Polar residues" evidence="1">
    <location>
        <begin position="25"/>
        <end position="35"/>
    </location>
</feature>
<evidence type="ECO:0000313" key="2">
    <source>
        <dbReference type="EMBL" id="OWZ01043.1"/>
    </source>
</evidence>
<protein>
    <submittedName>
        <fullName evidence="2">Uncharacterized protein</fullName>
    </submittedName>
</protein>
<evidence type="ECO:0000256" key="1">
    <source>
        <dbReference type="SAM" id="MobiDB-lite"/>
    </source>
</evidence>
<feature type="compositionally biased region" description="Low complexity" evidence="1">
    <location>
        <begin position="440"/>
        <end position="461"/>
    </location>
</feature>
<evidence type="ECO:0000313" key="3">
    <source>
        <dbReference type="Proteomes" id="UP000198211"/>
    </source>
</evidence>
<feature type="compositionally biased region" description="Basic residues" evidence="1">
    <location>
        <begin position="403"/>
        <end position="413"/>
    </location>
</feature>
<feature type="non-terminal residue" evidence="2">
    <location>
        <position position="757"/>
    </location>
</feature>
<feature type="compositionally biased region" description="Low complexity" evidence="1">
    <location>
        <begin position="363"/>
        <end position="381"/>
    </location>
</feature>
<dbReference type="AlphaFoldDB" id="A0A225V6Q3"/>
<organism evidence="2 3">
    <name type="scientific">Phytophthora megakarya</name>
    <dbReference type="NCBI Taxonomy" id="4795"/>
    <lineage>
        <taxon>Eukaryota</taxon>
        <taxon>Sar</taxon>
        <taxon>Stramenopiles</taxon>
        <taxon>Oomycota</taxon>
        <taxon>Peronosporomycetes</taxon>
        <taxon>Peronosporales</taxon>
        <taxon>Peronosporaceae</taxon>
        <taxon>Phytophthora</taxon>
    </lineage>
</organism>
<feature type="compositionally biased region" description="Basic residues" evidence="1">
    <location>
        <begin position="555"/>
        <end position="566"/>
    </location>
</feature>
<reference evidence="3" key="1">
    <citation type="submission" date="2017-03" db="EMBL/GenBank/DDBJ databases">
        <title>Phytopthora megakarya and P. palmivora, two closely related causual agents of cacao black pod achieved similar genome size and gene model numbers by different mechanisms.</title>
        <authorList>
            <person name="Ali S."/>
            <person name="Shao J."/>
            <person name="Larry D.J."/>
            <person name="Kronmiller B."/>
            <person name="Shen D."/>
            <person name="Strem M.D."/>
            <person name="Melnick R.L."/>
            <person name="Guiltinan M.J."/>
            <person name="Tyler B.M."/>
            <person name="Meinhardt L.W."/>
            <person name="Bailey B.A."/>
        </authorList>
    </citation>
    <scope>NUCLEOTIDE SEQUENCE [LARGE SCALE GENOMIC DNA]</scope>
    <source>
        <strain evidence="3">zdho120</strain>
    </source>
</reference>
<dbReference type="EMBL" id="NBNE01007145">
    <property type="protein sequence ID" value="OWZ01043.1"/>
    <property type="molecule type" value="Genomic_DNA"/>
</dbReference>
<feature type="compositionally biased region" description="Polar residues" evidence="1">
    <location>
        <begin position="382"/>
        <end position="394"/>
    </location>
</feature>
<comment type="caution">
    <text evidence="2">The sequence shown here is derived from an EMBL/GenBank/DDBJ whole genome shotgun (WGS) entry which is preliminary data.</text>
</comment>
<gene>
    <name evidence="2" type="ORF">PHMEG_00027646</name>
</gene>
<feature type="compositionally biased region" description="Low complexity" evidence="1">
    <location>
        <begin position="468"/>
        <end position="497"/>
    </location>
</feature>
<feature type="compositionally biased region" description="Low complexity" evidence="1">
    <location>
        <begin position="60"/>
        <end position="77"/>
    </location>
</feature>
<name>A0A225V6Q3_9STRA</name>
<feature type="compositionally biased region" description="Low complexity" evidence="1">
    <location>
        <begin position="1"/>
        <end position="11"/>
    </location>
</feature>
<proteinExistence type="predicted"/>